<comment type="caution">
    <text evidence="1">The sequence shown here is derived from an EMBL/GenBank/DDBJ whole genome shotgun (WGS) entry which is preliminary data.</text>
</comment>
<keyword evidence="2" id="KW-1185">Reference proteome</keyword>
<protein>
    <recommendedName>
        <fullName evidence="3">Phage tail protein</fullName>
    </recommendedName>
</protein>
<proteinExistence type="predicted"/>
<reference evidence="1 2" key="1">
    <citation type="submission" date="2023-07" db="EMBL/GenBank/DDBJ databases">
        <title>Sorghum-associated microbial communities from plants grown in Nebraska, USA.</title>
        <authorList>
            <person name="Schachtman D."/>
        </authorList>
    </citation>
    <scope>NUCLEOTIDE SEQUENCE [LARGE SCALE GENOMIC DNA]</scope>
    <source>
        <strain evidence="1 2">DS1314</strain>
    </source>
</reference>
<sequence>MAQDFSKIELGPAIVEYGEGPDMITFETTIGGVSFTTETSYRDQLTDQTGETVVGKRITGRNVSVTIPFAEYELSVIPKIMTGASVVTSGSDSKIEIKTGVGLNLIDTAKKAVIKPLAKRNDPNFWITMPKAYSETDLSYAYDNDNERITNVTLRSTPDDDGVVAVLGDETITATP</sequence>
<evidence type="ECO:0000313" key="1">
    <source>
        <dbReference type="EMBL" id="MDQ0168776.1"/>
    </source>
</evidence>
<dbReference type="RefSeq" id="WP_307212088.1">
    <property type="nucleotide sequence ID" value="NZ_JAUSTI010000001.1"/>
</dbReference>
<accession>A0ABT9W6B0</accession>
<gene>
    <name evidence="1" type="ORF">J2T19_000213</name>
</gene>
<evidence type="ECO:0008006" key="3">
    <source>
        <dbReference type="Google" id="ProtNLM"/>
    </source>
</evidence>
<organism evidence="1 2">
    <name type="scientific">Paenibacillus tundrae</name>
    <dbReference type="NCBI Taxonomy" id="528187"/>
    <lineage>
        <taxon>Bacteria</taxon>
        <taxon>Bacillati</taxon>
        <taxon>Bacillota</taxon>
        <taxon>Bacilli</taxon>
        <taxon>Bacillales</taxon>
        <taxon>Paenibacillaceae</taxon>
        <taxon>Paenibacillus</taxon>
    </lineage>
</organism>
<name>A0ABT9W6B0_9BACL</name>
<dbReference type="Proteomes" id="UP001233836">
    <property type="component" value="Unassembled WGS sequence"/>
</dbReference>
<evidence type="ECO:0000313" key="2">
    <source>
        <dbReference type="Proteomes" id="UP001233836"/>
    </source>
</evidence>
<dbReference type="EMBL" id="JAUSTI010000001">
    <property type="protein sequence ID" value="MDQ0168776.1"/>
    <property type="molecule type" value="Genomic_DNA"/>
</dbReference>